<dbReference type="Gene3D" id="2.60.120.1130">
    <property type="match status" value="1"/>
</dbReference>
<name>A0A838ZRW7_9FLAO</name>
<dbReference type="InterPro" id="IPR038765">
    <property type="entry name" value="Papain-like_cys_pep_sf"/>
</dbReference>
<sequence length="648" mass="74322">MKTTFIFLLSIFTIHGFSQDFKYGKVSVEELKKEKSMIDADAAGEILYEKAEIRLELSTTENRFYITEEVEGRIKVYDKDNLSSRFLNKKVRVYSPNSTREKITSFKGSTYNLENGKAVETKVKGSDIFKEKENKYYESEKFAFPNVQNGSVLEYKYTVVSPFYQEIDRWYFQQEIPIEYSEFTFIRPEFFVYSPDERGGLRGKVNQTRKAAMGMNFHNTITEYVFQNVKPLRKEPFVFNLNNLKSSIRFELMKFEHPGFLTENYSTTWVAIGKDLMNHSEFGGQLKGNGFLDETVENITSGLTSPKEKMQAIFNFVKSNYSWNNYSGLGSDTGVKSTFKDKTGNVADLNLMLVSMLQKAGLNANPVVLSTVQNLMVNYTFPSVTSLDFVIAAVEINNGLYLMDATEKYSDINMLPLRDLNHRGFRIMDNGTVQEIQLTNYALSTEKEVINVSLSEDGKVSGVFTETKDKYFAMTDKMSQVEDPKGFDKNYLEQFNFDVEQYKIDENAEKGLLRYSFKFTDIPVGESISNKLILNPMLFTQLKESSFTQDNRNYPLEFGSLISKSKIIKIKIPEGYKVESLPSEKQFVVDGNVAGYVYKIEEKDGHIILNSVYEIAHSVLPANYYGLMKDFESKQINAESQEIVLVKI</sequence>
<evidence type="ECO:0000313" key="4">
    <source>
        <dbReference type="Proteomes" id="UP000552241"/>
    </source>
</evidence>
<evidence type="ECO:0000313" key="3">
    <source>
        <dbReference type="EMBL" id="MBA5629413.1"/>
    </source>
</evidence>
<accession>A0A838ZRW7</accession>
<evidence type="ECO:0000259" key="2">
    <source>
        <dbReference type="Pfam" id="PF12969"/>
    </source>
</evidence>
<dbReference type="Pfam" id="PF01841">
    <property type="entry name" value="Transglut_core"/>
    <property type="match status" value="1"/>
</dbReference>
<dbReference type="SUPFAM" id="SSF54001">
    <property type="entry name" value="Cysteine proteinases"/>
    <property type="match status" value="1"/>
</dbReference>
<gene>
    <name evidence="3" type="ORF">HU137_06460</name>
</gene>
<feature type="domain" description="DUF3857" evidence="2">
    <location>
        <begin position="97"/>
        <end position="189"/>
    </location>
</feature>
<proteinExistence type="predicted"/>
<dbReference type="InterPro" id="IPR024618">
    <property type="entry name" value="DUF3857"/>
</dbReference>
<feature type="domain" description="Transglutaminase-like" evidence="1">
    <location>
        <begin position="295"/>
        <end position="368"/>
    </location>
</feature>
<dbReference type="Gene3D" id="3.10.620.30">
    <property type="match status" value="1"/>
</dbReference>
<dbReference type="InterPro" id="IPR002931">
    <property type="entry name" value="Transglutaminase-like"/>
</dbReference>
<dbReference type="Pfam" id="PF12969">
    <property type="entry name" value="DUF3857"/>
    <property type="match status" value="1"/>
</dbReference>
<organism evidence="3 4">
    <name type="scientific">Moheibacter lacus</name>
    <dbReference type="NCBI Taxonomy" id="2745851"/>
    <lineage>
        <taxon>Bacteria</taxon>
        <taxon>Pseudomonadati</taxon>
        <taxon>Bacteroidota</taxon>
        <taxon>Flavobacteriia</taxon>
        <taxon>Flavobacteriales</taxon>
        <taxon>Weeksellaceae</taxon>
        <taxon>Moheibacter</taxon>
    </lineage>
</organism>
<evidence type="ECO:0000259" key="1">
    <source>
        <dbReference type="Pfam" id="PF01841"/>
    </source>
</evidence>
<dbReference type="Gene3D" id="2.60.40.3140">
    <property type="match status" value="1"/>
</dbReference>
<protein>
    <submittedName>
        <fullName evidence="3">DUF3857 domain-containing protein</fullName>
    </submittedName>
</protein>
<comment type="caution">
    <text evidence="3">The sequence shown here is derived from an EMBL/GenBank/DDBJ whole genome shotgun (WGS) entry which is preliminary data.</text>
</comment>
<dbReference type="Proteomes" id="UP000552241">
    <property type="component" value="Unassembled WGS sequence"/>
</dbReference>
<keyword evidence="4" id="KW-1185">Reference proteome</keyword>
<dbReference type="RefSeq" id="WP_182042968.1">
    <property type="nucleotide sequence ID" value="NZ_JACDZE010000001.1"/>
</dbReference>
<dbReference type="EMBL" id="JACDZE010000001">
    <property type="protein sequence ID" value="MBA5629413.1"/>
    <property type="molecule type" value="Genomic_DNA"/>
</dbReference>
<reference evidence="3 4" key="1">
    <citation type="submission" date="2020-07" db="EMBL/GenBank/DDBJ databases">
        <title>Moheibacter lacus sp. nov., a member of the family Flavobacteriaceae isolated from freshwater lake sediment.</title>
        <authorList>
            <person name="Liu Y."/>
        </authorList>
    </citation>
    <scope>NUCLEOTIDE SEQUENCE [LARGE SCALE GENOMIC DNA]</scope>
    <source>
        <strain evidence="3 4">BDHS18</strain>
    </source>
</reference>
<dbReference type="AlphaFoldDB" id="A0A838ZRW7"/>